<dbReference type="GO" id="GO:0050023">
    <property type="term" value="F:L-fuconate dehydratase activity"/>
    <property type="evidence" value="ECO:0007669"/>
    <property type="project" value="UniProtKB-EC"/>
</dbReference>
<evidence type="ECO:0000256" key="4">
    <source>
        <dbReference type="ARBA" id="ARBA00022723"/>
    </source>
</evidence>
<protein>
    <recommendedName>
        <fullName evidence="3">L-fuconate dehydratase</fullName>
        <ecNumber evidence="3">4.2.1.68</ecNumber>
    </recommendedName>
</protein>
<dbReference type="SFLD" id="SFLDS00001">
    <property type="entry name" value="Enolase"/>
    <property type="match status" value="1"/>
</dbReference>
<dbReference type="RefSeq" id="WP_369250937.1">
    <property type="nucleotide sequence ID" value="NZ_CP163443.1"/>
</dbReference>
<dbReference type="PANTHER" id="PTHR13794">
    <property type="entry name" value="ENOLASE SUPERFAMILY, MANDELATE RACEMASE"/>
    <property type="match status" value="1"/>
</dbReference>
<accession>A0AB39RUQ2</accession>
<dbReference type="SFLD" id="SFLDG00179">
    <property type="entry name" value="mandelate_racemase"/>
    <property type="match status" value="1"/>
</dbReference>
<dbReference type="EMBL" id="CP163443">
    <property type="protein sequence ID" value="XDQ57876.1"/>
    <property type="molecule type" value="Genomic_DNA"/>
</dbReference>
<sequence>MSPTAARITAVDTYDIRFPTSRELDGSDAMNPDPDYSAAYVVLRTDAADFPEGHGFTFTIGRGNDVQVAAIDALRGHVIGRSVDELCADPGSLGRDLIGDSQLRWLGPEKGVMHMAIGAVVNAVWDLAAKRAHKPLWQLLADAEPEWLVRQVDFRYITDALTPQEALDLLRRGKQGATERAATLGAQGFPAYTTSPGWLGYSDEKLTRLAAEAVADGFTQIKLKVGADLADDVRRCRVARSVVGPDIRIAIDANQRWNVDEAITWTKALAEFQPYWIEEPTSPDDVLGHATVRRAVAPVKVATGEHVQNRIIFKQLLQAGAIDVLQIDAARVGGVNENLAILLLAAKFGVPVCPHAGGVGLCELVQHLSMFDFVALSGTTDDRVIEYVDHLHDHFRDPVVIREGHYMAPSTPGFSSTMRPESIAEFTYPGGTFWAADLAQQALTDQKGEAA</sequence>
<dbReference type="Gene3D" id="3.30.390.10">
    <property type="entry name" value="Enolase-like, N-terminal domain"/>
    <property type="match status" value="1"/>
</dbReference>
<dbReference type="FunFam" id="3.20.20.120:FF:000007">
    <property type="entry name" value="Mitochondrial enolase superfamily member 1"/>
    <property type="match status" value="1"/>
</dbReference>
<evidence type="ECO:0000256" key="1">
    <source>
        <dbReference type="ARBA" id="ARBA00001737"/>
    </source>
</evidence>
<comment type="cofactor">
    <cofactor evidence="2">
        <name>Mg(2+)</name>
        <dbReference type="ChEBI" id="CHEBI:18420"/>
    </cofactor>
</comment>
<dbReference type="PROSITE" id="PS00909">
    <property type="entry name" value="MR_MLE_2"/>
    <property type="match status" value="1"/>
</dbReference>
<dbReference type="Gene3D" id="3.20.20.120">
    <property type="entry name" value="Enolase-like C-terminal domain"/>
    <property type="match status" value="1"/>
</dbReference>
<dbReference type="GO" id="GO:0009063">
    <property type="term" value="P:amino acid catabolic process"/>
    <property type="evidence" value="ECO:0007669"/>
    <property type="project" value="InterPro"/>
</dbReference>
<dbReference type="CDD" id="cd03324">
    <property type="entry name" value="rTSbeta_L-fuconate_dehydratase"/>
    <property type="match status" value="1"/>
</dbReference>
<dbReference type="InterPro" id="IPR029017">
    <property type="entry name" value="Enolase-like_N"/>
</dbReference>
<dbReference type="InterPro" id="IPR034610">
    <property type="entry name" value="L-fuconate_dehydratase"/>
</dbReference>
<evidence type="ECO:0000313" key="8">
    <source>
        <dbReference type="EMBL" id="XDQ57876.1"/>
    </source>
</evidence>
<evidence type="ECO:0000256" key="5">
    <source>
        <dbReference type="ARBA" id="ARBA00022842"/>
    </source>
</evidence>
<dbReference type="InterPro" id="IPR046945">
    <property type="entry name" value="RHMD-like"/>
</dbReference>
<dbReference type="Pfam" id="PF02746">
    <property type="entry name" value="MR_MLE_N"/>
    <property type="match status" value="1"/>
</dbReference>
<dbReference type="SMART" id="SM00922">
    <property type="entry name" value="MR_MLE"/>
    <property type="match status" value="1"/>
</dbReference>
<dbReference type="GO" id="GO:0000287">
    <property type="term" value="F:magnesium ion binding"/>
    <property type="evidence" value="ECO:0007669"/>
    <property type="project" value="TreeGrafter"/>
</dbReference>
<dbReference type="SUPFAM" id="SSF51604">
    <property type="entry name" value="Enolase C-terminal domain-like"/>
    <property type="match status" value="1"/>
</dbReference>
<proteinExistence type="predicted"/>
<gene>
    <name evidence="8" type="ORF">AB5J53_42605</name>
</gene>
<feature type="domain" description="Mandelate racemase/muconate lactonizing enzyme C-terminal" evidence="7">
    <location>
        <begin position="203"/>
        <end position="299"/>
    </location>
</feature>
<comment type="catalytic activity">
    <reaction evidence="1">
        <text>L-fuconate = 2-dehydro-3-deoxy-L-fuconate + H2O</text>
        <dbReference type="Rhea" id="RHEA:22772"/>
        <dbReference type="ChEBI" id="CHEBI:15377"/>
        <dbReference type="ChEBI" id="CHEBI:21291"/>
        <dbReference type="ChEBI" id="CHEBI:37448"/>
        <dbReference type="EC" id="4.2.1.68"/>
    </reaction>
</comment>
<dbReference type="SFLD" id="SFLDF00111">
    <property type="entry name" value="L-fuconate_dehydratase"/>
    <property type="match status" value="1"/>
</dbReference>
<dbReference type="SUPFAM" id="SSF54826">
    <property type="entry name" value="Enolase N-terminal domain-like"/>
    <property type="match status" value="1"/>
</dbReference>
<dbReference type="InterPro" id="IPR036849">
    <property type="entry name" value="Enolase-like_C_sf"/>
</dbReference>
<evidence type="ECO:0000256" key="6">
    <source>
        <dbReference type="ARBA" id="ARBA00023239"/>
    </source>
</evidence>
<dbReference type="InterPro" id="IPR013342">
    <property type="entry name" value="Mandelate_racemase_C"/>
</dbReference>
<dbReference type="EC" id="4.2.1.68" evidence="3"/>
<dbReference type="GO" id="GO:0016052">
    <property type="term" value="P:carbohydrate catabolic process"/>
    <property type="evidence" value="ECO:0007669"/>
    <property type="project" value="InterPro"/>
</dbReference>
<evidence type="ECO:0000259" key="7">
    <source>
        <dbReference type="SMART" id="SM00922"/>
    </source>
</evidence>
<dbReference type="AlphaFoldDB" id="A0AB39RUQ2"/>
<organism evidence="8">
    <name type="scientific">Streptomyces sp. R41</name>
    <dbReference type="NCBI Taxonomy" id="3238632"/>
    <lineage>
        <taxon>Bacteria</taxon>
        <taxon>Bacillati</taxon>
        <taxon>Actinomycetota</taxon>
        <taxon>Actinomycetes</taxon>
        <taxon>Kitasatosporales</taxon>
        <taxon>Streptomycetaceae</taxon>
        <taxon>Streptomyces</taxon>
    </lineage>
</organism>
<evidence type="ECO:0000256" key="3">
    <source>
        <dbReference type="ARBA" id="ARBA00013142"/>
    </source>
</evidence>
<dbReference type="PANTHER" id="PTHR13794:SF58">
    <property type="entry name" value="MITOCHONDRIAL ENOLASE SUPERFAMILY MEMBER 1"/>
    <property type="match status" value="1"/>
</dbReference>
<keyword evidence="5" id="KW-0460">Magnesium</keyword>
<keyword evidence="6" id="KW-0456">Lyase</keyword>
<dbReference type="InterPro" id="IPR018110">
    <property type="entry name" value="Mandel_Rmase/mucon_lact_enz_CS"/>
</dbReference>
<dbReference type="InterPro" id="IPR029065">
    <property type="entry name" value="Enolase_C-like"/>
</dbReference>
<keyword evidence="4" id="KW-0479">Metal-binding</keyword>
<dbReference type="InterPro" id="IPR013341">
    <property type="entry name" value="Mandelate_racemase_N_dom"/>
</dbReference>
<evidence type="ECO:0000256" key="2">
    <source>
        <dbReference type="ARBA" id="ARBA00001946"/>
    </source>
</evidence>
<dbReference type="Pfam" id="PF13378">
    <property type="entry name" value="MR_MLE_C"/>
    <property type="match status" value="1"/>
</dbReference>
<name>A0AB39RUQ2_9ACTN</name>
<reference evidence="8" key="1">
    <citation type="submission" date="2024-07" db="EMBL/GenBank/DDBJ databases">
        <authorList>
            <person name="Yu S.T."/>
        </authorList>
    </citation>
    <scope>NUCLEOTIDE SEQUENCE</scope>
    <source>
        <strain evidence="8">R41</strain>
    </source>
</reference>